<reference evidence="7 8" key="1">
    <citation type="submission" date="2024-04" db="EMBL/GenBank/DDBJ databases">
        <authorList>
            <consortium name="Genoscope - CEA"/>
            <person name="William W."/>
        </authorList>
    </citation>
    <scope>NUCLEOTIDE SEQUENCE [LARGE SCALE GENOMIC DNA]</scope>
</reference>
<dbReference type="Pfam" id="PF10328">
    <property type="entry name" value="7TM_GPCR_Srx"/>
    <property type="match status" value="1"/>
</dbReference>
<keyword evidence="4 5" id="KW-0472">Membrane</keyword>
<evidence type="ECO:0000256" key="1">
    <source>
        <dbReference type="ARBA" id="ARBA00004370"/>
    </source>
</evidence>
<feature type="non-terminal residue" evidence="7">
    <location>
        <position position="220"/>
    </location>
</feature>
<feature type="transmembrane region" description="Helical" evidence="5">
    <location>
        <begin position="38"/>
        <end position="62"/>
    </location>
</feature>
<keyword evidence="8" id="KW-1185">Reference proteome</keyword>
<proteinExistence type="predicted"/>
<evidence type="ECO:0000256" key="5">
    <source>
        <dbReference type="SAM" id="Phobius"/>
    </source>
</evidence>
<evidence type="ECO:0000256" key="2">
    <source>
        <dbReference type="ARBA" id="ARBA00022692"/>
    </source>
</evidence>
<feature type="non-terminal residue" evidence="7">
    <location>
        <position position="1"/>
    </location>
</feature>
<evidence type="ECO:0000256" key="4">
    <source>
        <dbReference type="ARBA" id="ARBA00023136"/>
    </source>
</evidence>
<evidence type="ECO:0000313" key="8">
    <source>
        <dbReference type="Proteomes" id="UP001497497"/>
    </source>
</evidence>
<dbReference type="SUPFAM" id="SSF81321">
    <property type="entry name" value="Family A G protein-coupled receptor-like"/>
    <property type="match status" value="1"/>
</dbReference>
<dbReference type="PROSITE" id="PS50262">
    <property type="entry name" value="G_PROTEIN_RECEP_F1_2"/>
    <property type="match status" value="1"/>
</dbReference>
<dbReference type="PANTHER" id="PTHR46641:SF18">
    <property type="entry name" value="G-PROTEIN COUPLED RECEPTORS FAMILY 1 PROFILE DOMAIN-CONTAINING PROTEIN"/>
    <property type="match status" value="1"/>
</dbReference>
<keyword evidence="2 5" id="KW-0812">Transmembrane</keyword>
<comment type="caution">
    <text evidence="7">The sequence shown here is derived from an EMBL/GenBank/DDBJ whole genome shotgun (WGS) entry which is preliminary data.</text>
</comment>
<feature type="transmembrane region" description="Helical" evidence="5">
    <location>
        <begin position="6"/>
        <end position="26"/>
    </location>
</feature>
<dbReference type="EMBL" id="CAXITT010000439">
    <property type="protein sequence ID" value="CAL1541562.1"/>
    <property type="molecule type" value="Genomic_DNA"/>
</dbReference>
<accession>A0AAV2I6I3</accession>
<dbReference type="AlphaFoldDB" id="A0AAV2I6I3"/>
<dbReference type="Gene3D" id="1.20.1070.10">
    <property type="entry name" value="Rhodopsin 7-helix transmembrane proteins"/>
    <property type="match status" value="1"/>
</dbReference>
<dbReference type="InterPro" id="IPR019430">
    <property type="entry name" value="7TM_GPCR_serpentine_rcpt_Srx"/>
</dbReference>
<gene>
    <name evidence="7" type="ORF">GSLYS_00015168001</name>
</gene>
<evidence type="ECO:0000259" key="6">
    <source>
        <dbReference type="PROSITE" id="PS50262"/>
    </source>
</evidence>
<keyword evidence="3 5" id="KW-1133">Transmembrane helix</keyword>
<dbReference type="InterPro" id="IPR052954">
    <property type="entry name" value="GPCR-Ligand_Int"/>
</dbReference>
<feature type="domain" description="G-protein coupled receptors family 1 profile" evidence="6">
    <location>
        <begin position="13"/>
        <end position="220"/>
    </location>
</feature>
<dbReference type="GO" id="GO:0016020">
    <property type="term" value="C:membrane"/>
    <property type="evidence" value="ECO:0007669"/>
    <property type="project" value="UniProtKB-SubCell"/>
</dbReference>
<organism evidence="7 8">
    <name type="scientific">Lymnaea stagnalis</name>
    <name type="common">Great pond snail</name>
    <name type="synonym">Helix stagnalis</name>
    <dbReference type="NCBI Taxonomy" id="6523"/>
    <lineage>
        <taxon>Eukaryota</taxon>
        <taxon>Metazoa</taxon>
        <taxon>Spiralia</taxon>
        <taxon>Lophotrochozoa</taxon>
        <taxon>Mollusca</taxon>
        <taxon>Gastropoda</taxon>
        <taxon>Heterobranchia</taxon>
        <taxon>Euthyneura</taxon>
        <taxon>Panpulmonata</taxon>
        <taxon>Hygrophila</taxon>
        <taxon>Lymnaeoidea</taxon>
        <taxon>Lymnaeidae</taxon>
        <taxon>Lymnaea</taxon>
    </lineage>
</organism>
<dbReference type="PANTHER" id="PTHR46641">
    <property type="entry name" value="FMRFAMIDE RECEPTOR-RELATED"/>
    <property type="match status" value="1"/>
</dbReference>
<protein>
    <recommendedName>
        <fullName evidence="6">G-protein coupled receptors family 1 profile domain-containing protein</fullName>
    </recommendedName>
</protein>
<comment type="subcellular location">
    <subcellularLocation>
        <location evidence="1">Membrane</location>
    </subcellularLocation>
</comment>
<name>A0AAV2I6I3_LYMST</name>
<evidence type="ECO:0000256" key="3">
    <source>
        <dbReference type="ARBA" id="ARBA00022989"/>
    </source>
</evidence>
<feature type="transmembrane region" description="Helical" evidence="5">
    <location>
        <begin position="177"/>
        <end position="198"/>
    </location>
</feature>
<feature type="transmembrane region" description="Helical" evidence="5">
    <location>
        <begin position="82"/>
        <end position="107"/>
    </location>
</feature>
<sequence>VLEPALGIFGVAVNVANIVIFARIGLNESINVSFCALSVTDLLFLVCSGVINLFIAMGTYIPQAMVWVNMHALSGYLTWYRHILFDTSTCIHTYIAVARCCCVAMPLKFKNVFTVRRALVVFFIFLSANFASHMPLLLSHGLTWVYNPKLNITQLNTWFYDEWTFYRRINDIANRTIFPIVALLISIICAAILTRELIRASKRREQMTRSSTPYALTRSA</sequence>
<evidence type="ECO:0000313" key="7">
    <source>
        <dbReference type="EMBL" id="CAL1541562.1"/>
    </source>
</evidence>
<dbReference type="Proteomes" id="UP001497497">
    <property type="component" value="Unassembled WGS sequence"/>
</dbReference>
<feature type="transmembrane region" description="Helical" evidence="5">
    <location>
        <begin position="119"/>
        <end position="138"/>
    </location>
</feature>
<dbReference type="InterPro" id="IPR017452">
    <property type="entry name" value="GPCR_Rhodpsn_7TM"/>
</dbReference>